<dbReference type="Proteomes" id="UP000316628">
    <property type="component" value="Unassembled WGS sequence"/>
</dbReference>
<name>A0A543J9H3_9PSEU</name>
<sequence length="124" mass="13545">MNPWTRLAVVATTALGLTSTGVAAAQDYAPITIGPEKVKQLCEQRAPKVEERITRLTTRINGGADVHGSTAWLRAQAQKARDAGNTARAERLDRRLERRDGQVAKLADAQRRVDEFQAAHCGVK</sequence>
<organism evidence="2 3">
    <name type="scientific">Saccharothrix saharensis</name>
    <dbReference type="NCBI Taxonomy" id="571190"/>
    <lineage>
        <taxon>Bacteria</taxon>
        <taxon>Bacillati</taxon>
        <taxon>Actinomycetota</taxon>
        <taxon>Actinomycetes</taxon>
        <taxon>Pseudonocardiales</taxon>
        <taxon>Pseudonocardiaceae</taxon>
        <taxon>Saccharothrix</taxon>
    </lineage>
</organism>
<evidence type="ECO:0000313" key="3">
    <source>
        <dbReference type="Proteomes" id="UP000316628"/>
    </source>
</evidence>
<gene>
    <name evidence="2" type="ORF">FHX81_1779</name>
</gene>
<feature type="signal peptide" evidence="1">
    <location>
        <begin position="1"/>
        <end position="24"/>
    </location>
</feature>
<keyword evidence="1" id="KW-0732">Signal</keyword>
<dbReference type="AlphaFoldDB" id="A0A543J9H3"/>
<accession>A0A543J9H3</accession>
<dbReference type="OrthoDB" id="3696905at2"/>
<dbReference type="EMBL" id="VFPP01000001">
    <property type="protein sequence ID" value="TQM79471.1"/>
    <property type="molecule type" value="Genomic_DNA"/>
</dbReference>
<feature type="chain" id="PRO_5039665546" evidence="1">
    <location>
        <begin position="25"/>
        <end position="124"/>
    </location>
</feature>
<reference evidence="2 3" key="1">
    <citation type="submission" date="2019-06" db="EMBL/GenBank/DDBJ databases">
        <title>Sequencing the genomes of 1000 actinobacteria strains.</title>
        <authorList>
            <person name="Klenk H.-P."/>
        </authorList>
    </citation>
    <scope>NUCLEOTIDE SEQUENCE [LARGE SCALE GENOMIC DNA]</scope>
    <source>
        <strain evidence="2 3">DSM 45456</strain>
    </source>
</reference>
<dbReference type="RefSeq" id="WP_141976805.1">
    <property type="nucleotide sequence ID" value="NZ_VFPP01000001.1"/>
</dbReference>
<evidence type="ECO:0000256" key="1">
    <source>
        <dbReference type="SAM" id="SignalP"/>
    </source>
</evidence>
<proteinExistence type="predicted"/>
<comment type="caution">
    <text evidence="2">The sequence shown here is derived from an EMBL/GenBank/DDBJ whole genome shotgun (WGS) entry which is preliminary data.</text>
</comment>
<protein>
    <submittedName>
        <fullName evidence="2">Uncharacterized protein</fullName>
    </submittedName>
</protein>
<keyword evidence="3" id="KW-1185">Reference proteome</keyword>
<evidence type="ECO:0000313" key="2">
    <source>
        <dbReference type="EMBL" id="TQM79471.1"/>
    </source>
</evidence>